<evidence type="ECO:0000313" key="3">
    <source>
        <dbReference type="Proteomes" id="UP000605970"/>
    </source>
</evidence>
<comment type="caution">
    <text evidence="2">The sequence shown here is derived from an EMBL/GenBank/DDBJ whole genome shotgun (WGS) entry which is preliminary data.</text>
</comment>
<dbReference type="OrthoDB" id="5869280at2759"/>
<dbReference type="GO" id="GO:0046983">
    <property type="term" value="F:protein dimerization activity"/>
    <property type="evidence" value="ECO:0007669"/>
    <property type="project" value="InterPro"/>
</dbReference>
<name>A0A8S9ZVX8_9BILA</name>
<organism evidence="2 3">
    <name type="scientific">Meloidogyne graminicola</name>
    <dbReference type="NCBI Taxonomy" id="189291"/>
    <lineage>
        <taxon>Eukaryota</taxon>
        <taxon>Metazoa</taxon>
        <taxon>Ecdysozoa</taxon>
        <taxon>Nematoda</taxon>
        <taxon>Chromadorea</taxon>
        <taxon>Rhabditida</taxon>
        <taxon>Tylenchina</taxon>
        <taxon>Tylenchomorpha</taxon>
        <taxon>Tylenchoidea</taxon>
        <taxon>Meloidogynidae</taxon>
        <taxon>Meloidogyninae</taxon>
        <taxon>Meloidogyne</taxon>
    </lineage>
</organism>
<dbReference type="Proteomes" id="UP000605970">
    <property type="component" value="Unassembled WGS sequence"/>
</dbReference>
<accession>A0A8S9ZVX8</accession>
<dbReference type="AlphaFoldDB" id="A0A8S9ZVX8"/>
<dbReference type="InterPro" id="IPR008906">
    <property type="entry name" value="HATC_C_dom"/>
</dbReference>
<protein>
    <submittedName>
        <fullName evidence="2">BED-type domain-containing protein</fullName>
    </submittedName>
</protein>
<reference evidence="2" key="1">
    <citation type="journal article" date="2020" name="Ecol. Evol.">
        <title>Genome structure and content of the rice root-knot nematode (Meloidogyne graminicola).</title>
        <authorList>
            <person name="Phan N.T."/>
            <person name="Danchin E.G.J."/>
            <person name="Klopp C."/>
            <person name="Perfus-Barbeoch L."/>
            <person name="Kozlowski D.K."/>
            <person name="Koutsovoulos G.D."/>
            <person name="Lopez-Roques C."/>
            <person name="Bouchez O."/>
            <person name="Zahm M."/>
            <person name="Besnard G."/>
            <person name="Bellafiore S."/>
        </authorList>
    </citation>
    <scope>NUCLEOTIDE SEQUENCE</scope>
    <source>
        <strain evidence="2">VN-18</strain>
    </source>
</reference>
<sequence length="88" mass="10274">MDKKESSWWSTQLNNKKKLKKQQSLGKWPLLVKLAKRFLSAPCGLVESERLFSKAGLICTDLRNRLSEENMRKLLFLSSNLPIVDFEY</sequence>
<gene>
    <name evidence="2" type="ORF">Mgra_00002577</name>
</gene>
<proteinExistence type="predicted"/>
<dbReference type="PANTHER" id="PTHR47611:SF1">
    <property type="entry name" value="CCHC-TYPE DOMAIN-CONTAINING PROTEIN"/>
    <property type="match status" value="1"/>
</dbReference>
<dbReference type="PANTHER" id="PTHR47611">
    <property type="entry name" value="HAT DIMERISATION DOMAIN, C-TERMINAL"/>
    <property type="match status" value="1"/>
</dbReference>
<feature type="domain" description="HAT C-terminal dimerisation" evidence="1">
    <location>
        <begin position="23"/>
        <end position="81"/>
    </location>
</feature>
<dbReference type="InterPro" id="IPR012337">
    <property type="entry name" value="RNaseH-like_sf"/>
</dbReference>
<evidence type="ECO:0000259" key="1">
    <source>
        <dbReference type="Pfam" id="PF05699"/>
    </source>
</evidence>
<dbReference type="Pfam" id="PF05699">
    <property type="entry name" value="Dimer_Tnp_hAT"/>
    <property type="match status" value="1"/>
</dbReference>
<dbReference type="SUPFAM" id="SSF53098">
    <property type="entry name" value="Ribonuclease H-like"/>
    <property type="match status" value="1"/>
</dbReference>
<evidence type="ECO:0000313" key="2">
    <source>
        <dbReference type="EMBL" id="KAF7637873.1"/>
    </source>
</evidence>
<dbReference type="EMBL" id="JABEBT010000016">
    <property type="protein sequence ID" value="KAF7637873.1"/>
    <property type="molecule type" value="Genomic_DNA"/>
</dbReference>
<keyword evidence="3" id="KW-1185">Reference proteome</keyword>